<evidence type="ECO:0000313" key="3">
    <source>
        <dbReference type="Proteomes" id="UP000054560"/>
    </source>
</evidence>
<dbReference type="InterPro" id="IPR013897">
    <property type="entry name" value="Duc1"/>
</dbReference>
<dbReference type="EMBL" id="KQ242279">
    <property type="protein sequence ID" value="KNC79583.1"/>
    <property type="molecule type" value="Genomic_DNA"/>
</dbReference>
<keyword evidence="3" id="KW-1185">Reference proteome</keyword>
<dbReference type="Proteomes" id="UP000054560">
    <property type="component" value="Unassembled WGS sequence"/>
</dbReference>
<dbReference type="AlphaFoldDB" id="A0A0L0FUJ4"/>
<dbReference type="OrthoDB" id="418495at2759"/>
<name>A0A0L0FUJ4_9EUKA</name>
<sequence length="214" mass="24056">MHTRYHRKKIKSNLRQLGHLRHEVQQNAQNTSQKAPGTALPPKIPLIIRDMTCADGTPLLVPNAREPTHFSNSEFEGHVLPKFKPQPEDPYYKPYFEGKKRNFEIQVQGQFKKSSEGSDLYLGMEIPDPVQFGMVVKALAKLCVTVINRTISGAHYSFGTEQEQPHIAFPAGRALDRIVITAPGDTPPPMGLQMFPETLTKAERCALVHTYVPE</sequence>
<protein>
    <recommendedName>
        <fullName evidence="1">Domain of unknown function at the cortex 1 domain-containing protein</fullName>
    </recommendedName>
</protein>
<accession>A0A0L0FUJ4</accession>
<reference evidence="2 3" key="1">
    <citation type="submission" date="2011-02" db="EMBL/GenBank/DDBJ databases">
        <title>The Genome Sequence of Sphaeroforma arctica JP610.</title>
        <authorList>
            <consortium name="The Broad Institute Genome Sequencing Platform"/>
            <person name="Russ C."/>
            <person name="Cuomo C."/>
            <person name="Young S.K."/>
            <person name="Zeng Q."/>
            <person name="Gargeya S."/>
            <person name="Alvarado L."/>
            <person name="Berlin A."/>
            <person name="Chapman S.B."/>
            <person name="Chen Z."/>
            <person name="Freedman E."/>
            <person name="Gellesch M."/>
            <person name="Goldberg J."/>
            <person name="Griggs A."/>
            <person name="Gujja S."/>
            <person name="Heilman E."/>
            <person name="Heiman D."/>
            <person name="Howarth C."/>
            <person name="Mehta T."/>
            <person name="Neiman D."/>
            <person name="Pearson M."/>
            <person name="Roberts A."/>
            <person name="Saif S."/>
            <person name="Shea T."/>
            <person name="Shenoy N."/>
            <person name="Sisk P."/>
            <person name="Stolte C."/>
            <person name="Sykes S."/>
            <person name="White J."/>
            <person name="Yandava C."/>
            <person name="Burger G."/>
            <person name="Gray M.W."/>
            <person name="Holland P.W.H."/>
            <person name="King N."/>
            <person name="Lang F.B.F."/>
            <person name="Roger A.J."/>
            <person name="Ruiz-Trillo I."/>
            <person name="Haas B."/>
            <person name="Nusbaum C."/>
            <person name="Birren B."/>
        </authorList>
    </citation>
    <scope>NUCLEOTIDE SEQUENCE [LARGE SCALE GENOMIC DNA]</scope>
    <source>
        <strain evidence="2 3">JP610</strain>
    </source>
</reference>
<proteinExistence type="predicted"/>
<dbReference type="STRING" id="667725.A0A0L0FUJ4"/>
<gene>
    <name evidence="2" type="ORF">SARC_08031</name>
</gene>
<feature type="domain" description="Domain of unknown function at the cortex 1" evidence="1">
    <location>
        <begin position="54"/>
        <end position="197"/>
    </location>
</feature>
<dbReference type="RefSeq" id="XP_014153485.1">
    <property type="nucleotide sequence ID" value="XM_014298010.1"/>
</dbReference>
<feature type="non-terminal residue" evidence="2">
    <location>
        <position position="214"/>
    </location>
</feature>
<organism evidence="2 3">
    <name type="scientific">Sphaeroforma arctica JP610</name>
    <dbReference type="NCBI Taxonomy" id="667725"/>
    <lineage>
        <taxon>Eukaryota</taxon>
        <taxon>Ichthyosporea</taxon>
        <taxon>Ichthyophonida</taxon>
        <taxon>Sphaeroforma</taxon>
    </lineage>
</organism>
<evidence type="ECO:0000313" key="2">
    <source>
        <dbReference type="EMBL" id="KNC79583.1"/>
    </source>
</evidence>
<dbReference type="GeneID" id="25908535"/>
<dbReference type="Pfam" id="PF08588">
    <property type="entry name" value="Duc1"/>
    <property type="match status" value="1"/>
</dbReference>
<evidence type="ECO:0000259" key="1">
    <source>
        <dbReference type="Pfam" id="PF08588"/>
    </source>
</evidence>